<evidence type="ECO:0000259" key="3">
    <source>
        <dbReference type="SMART" id="SM00829"/>
    </source>
</evidence>
<evidence type="ECO:0000256" key="2">
    <source>
        <dbReference type="ARBA" id="ARBA00023002"/>
    </source>
</evidence>
<keyword evidence="5" id="KW-1185">Reference proteome</keyword>
<dbReference type="InterPro" id="IPR020843">
    <property type="entry name" value="ER"/>
</dbReference>
<accession>A0ABX2NM01</accession>
<evidence type="ECO:0000256" key="1">
    <source>
        <dbReference type="ARBA" id="ARBA00022857"/>
    </source>
</evidence>
<dbReference type="InterPro" id="IPR014189">
    <property type="entry name" value="Quinone_OxRdtase_PIG3"/>
</dbReference>
<dbReference type="InterPro" id="IPR036291">
    <property type="entry name" value="NAD(P)-bd_dom_sf"/>
</dbReference>
<reference evidence="4 5" key="1">
    <citation type="submission" date="2019-08" db="EMBL/GenBank/DDBJ databases">
        <title>Paraburkholderia simonii sp. nov. and P. youngii sp. nov. Brazilian and Mexican Mimosa-associated rhizobia.</title>
        <authorList>
            <person name="Mavima L."/>
            <person name="Beukes C.W."/>
            <person name="Palmer M."/>
            <person name="De Meyer S.E."/>
            <person name="James E.K."/>
            <person name="Maluk M."/>
            <person name="Avontuur J.R."/>
            <person name="Chan W.Y."/>
            <person name="Venter S.N."/>
            <person name="Steenkamp E.T."/>
        </authorList>
    </citation>
    <scope>NUCLEOTIDE SEQUENCE [LARGE SCALE GENOMIC DNA]</scope>
    <source>
        <strain evidence="4 5">JPY454</strain>
    </source>
</reference>
<dbReference type="Pfam" id="PF08240">
    <property type="entry name" value="ADH_N"/>
    <property type="match status" value="1"/>
</dbReference>
<keyword evidence="1" id="KW-0521">NADP</keyword>
<evidence type="ECO:0000313" key="5">
    <source>
        <dbReference type="Proteomes" id="UP000821598"/>
    </source>
</evidence>
<comment type="caution">
    <text evidence="4">The sequence shown here is derived from an EMBL/GenBank/DDBJ whole genome shotgun (WGS) entry which is preliminary data.</text>
</comment>
<dbReference type="Gene3D" id="3.40.50.720">
    <property type="entry name" value="NAD(P)-binding Rossmann-like Domain"/>
    <property type="match status" value="1"/>
</dbReference>
<dbReference type="Pfam" id="PF00107">
    <property type="entry name" value="ADH_zinc_N"/>
    <property type="match status" value="1"/>
</dbReference>
<keyword evidence="2" id="KW-0560">Oxidoreductase</keyword>
<sequence>MSADDRNGDSADRNTSFDTAECLPYLFSQTSDRSGLAVQTIHISRAGGPEVLQGIICPQPQPGPGELLLRVSYAGVNRHDCNQRASARHPNITLPANIPGLEVAGEVMACGPGVENFRPGDSVCALIDGGGYAEMCLADAALTLPWPTDELRTGAALPEGLFTAWYNLIELARLRPGERLLIHGGTSGVGLIATQLAVMGGAEVWSTCGNEEKRALSASFGAARTFNYRAPDFLPALQEAVGNGMDVILDLSGLCYFNSNPKLAADGGRIIYLSSSSGEPVPLNGAALMTRQVWITASRLRQLPREHKARLAAALTGAHWLDLSAIRLHIDSEYPLAEAARAHERMESGGHAGKILLAVSEPVQFHQ</sequence>
<dbReference type="SMART" id="SM00829">
    <property type="entry name" value="PKS_ER"/>
    <property type="match status" value="1"/>
</dbReference>
<evidence type="ECO:0000313" key="4">
    <source>
        <dbReference type="EMBL" id="NVI05281.1"/>
    </source>
</evidence>
<proteinExistence type="predicted"/>
<dbReference type="SUPFAM" id="SSF50129">
    <property type="entry name" value="GroES-like"/>
    <property type="match status" value="1"/>
</dbReference>
<dbReference type="SUPFAM" id="SSF51735">
    <property type="entry name" value="NAD(P)-binding Rossmann-fold domains"/>
    <property type="match status" value="1"/>
</dbReference>
<dbReference type="InterPro" id="IPR011032">
    <property type="entry name" value="GroES-like_sf"/>
</dbReference>
<organism evidence="4 5">
    <name type="scientific">Paraburkholderia youngii</name>
    <dbReference type="NCBI Taxonomy" id="2782701"/>
    <lineage>
        <taxon>Bacteria</taxon>
        <taxon>Pseudomonadati</taxon>
        <taxon>Pseudomonadota</taxon>
        <taxon>Betaproteobacteria</taxon>
        <taxon>Burkholderiales</taxon>
        <taxon>Burkholderiaceae</taxon>
        <taxon>Paraburkholderia</taxon>
    </lineage>
</organism>
<feature type="domain" description="Enoyl reductase (ER)" evidence="3">
    <location>
        <begin position="47"/>
        <end position="357"/>
    </location>
</feature>
<dbReference type="RefSeq" id="WP_176367219.1">
    <property type="nucleotide sequence ID" value="NZ_VOMC01000015.1"/>
</dbReference>
<dbReference type="Gene3D" id="3.90.180.10">
    <property type="entry name" value="Medium-chain alcohol dehydrogenases, catalytic domain"/>
    <property type="match status" value="1"/>
</dbReference>
<dbReference type="PANTHER" id="PTHR48106">
    <property type="entry name" value="QUINONE OXIDOREDUCTASE PIG3-RELATED"/>
    <property type="match status" value="1"/>
</dbReference>
<dbReference type="NCBIfam" id="TIGR02824">
    <property type="entry name" value="quinone_pig3"/>
    <property type="match status" value="1"/>
</dbReference>
<dbReference type="PANTHER" id="PTHR48106:SF8">
    <property type="entry name" value="OS02G0805600 PROTEIN"/>
    <property type="match status" value="1"/>
</dbReference>
<dbReference type="InterPro" id="IPR013149">
    <property type="entry name" value="ADH-like_C"/>
</dbReference>
<protein>
    <submittedName>
        <fullName evidence="4">NAD(P)H-quinone oxidoreductase</fullName>
    </submittedName>
</protein>
<dbReference type="CDD" id="cd05276">
    <property type="entry name" value="p53_inducible_oxidoreductase"/>
    <property type="match status" value="1"/>
</dbReference>
<dbReference type="EMBL" id="VOMC01000015">
    <property type="protein sequence ID" value="NVI05281.1"/>
    <property type="molecule type" value="Genomic_DNA"/>
</dbReference>
<dbReference type="InterPro" id="IPR013154">
    <property type="entry name" value="ADH-like_N"/>
</dbReference>
<gene>
    <name evidence="4" type="ORF">FSB64_16195</name>
</gene>
<name>A0ABX2NM01_9BURK</name>
<dbReference type="Proteomes" id="UP000821598">
    <property type="component" value="Unassembled WGS sequence"/>
</dbReference>